<reference evidence="3" key="2">
    <citation type="journal article" date="2023" name="Nat. Commun.">
        <title>Cultivation of marine bacteria of the SAR202 clade.</title>
        <authorList>
            <person name="Lim Y."/>
            <person name="Seo J.H."/>
            <person name="Giovannoni S.J."/>
            <person name="Kang I."/>
            <person name="Cho J.C."/>
        </authorList>
    </citation>
    <scope>NUCLEOTIDE SEQUENCE</scope>
    <source>
        <strain evidence="3">JH1073</strain>
    </source>
</reference>
<dbReference type="GO" id="GO:0016491">
    <property type="term" value="F:oxidoreductase activity"/>
    <property type="evidence" value="ECO:0007669"/>
    <property type="project" value="InterPro"/>
</dbReference>
<evidence type="ECO:0000313" key="2">
    <source>
        <dbReference type="EMBL" id="MDG0865904.1"/>
    </source>
</evidence>
<dbReference type="Proteomes" id="UP001219901">
    <property type="component" value="Chromosome"/>
</dbReference>
<dbReference type="CDD" id="cd19152">
    <property type="entry name" value="AKR_AKR15A"/>
    <property type="match status" value="1"/>
</dbReference>
<accession>A0AAJ6CRM1</accession>
<gene>
    <name evidence="2" type="ORF">GKO46_02310</name>
    <name evidence="3" type="ORF">GKO48_06950</name>
</gene>
<reference evidence="4" key="3">
    <citation type="submission" date="2023-06" db="EMBL/GenBank/DDBJ databases">
        <title>Pangenomics reveal diversification of enzyme families and niche specialization in globally abundant SAR202 bacteria.</title>
        <authorList>
            <person name="Saw J.H.W."/>
        </authorList>
    </citation>
    <scope>NUCLEOTIDE SEQUENCE [LARGE SCALE GENOMIC DNA]</scope>
    <source>
        <strain evidence="4">JH1073</strain>
    </source>
</reference>
<protein>
    <submittedName>
        <fullName evidence="3">Aldo/keto reductase</fullName>
    </submittedName>
</protein>
<dbReference type="PANTHER" id="PTHR42686">
    <property type="entry name" value="GH17980P-RELATED"/>
    <property type="match status" value="1"/>
</dbReference>
<evidence type="ECO:0000313" key="5">
    <source>
        <dbReference type="Proteomes" id="UP001321249"/>
    </source>
</evidence>
<evidence type="ECO:0000259" key="1">
    <source>
        <dbReference type="Pfam" id="PF00248"/>
    </source>
</evidence>
<dbReference type="EMBL" id="WMBE01000001">
    <property type="protein sequence ID" value="MDG0865904.1"/>
    <property type="molecule type" value="Genomic_DNA"/>
</dbReference>
<dbReference type="Gene3D" id="3.20.20.100">
    <property type="entry name" value="NADP-dependent oxidoreductase domain"/>
    <property type="match status" value="1"/>
</dbReference>
<dbReference type="EMBL" id="CP046147">
    <property type="protein sequence ID" value="WFG39366.1"/>
    <property type="molecule type" value="Genomic_DNA"/>
</dbReference>
<evidence type="ECO:0000313" key="4">
    <source>
        <dbReference type="Proteomes" id="UP001219901"/>
    </source>
</evidence>
<dbReference type="InterPro" id="IPR036812">
    <property type="entry name" value="NAD(P)_OxRdtase_dom_sf"/>
</dbReference>
<dbReference type="SUPFAM" id="SSF51430">
    <property type="entry name" value="NAD(P)-linked oxidoreductase"/>
    <property type="match status" value="1"/>
</dbReference>
<evidence type="ECO:0000313" key="3">
    <source>
        <dbReference type="EMBL" id="WFG39366.1"/>
    </source>
</evidence>
<proteinExistence type="predicted"/>
<dbReference type="PANTHER" id="PTHR42686:SF1">
    <property type="entry name" value="GH17980P-RELATED"/>
    <property type="match status" value="1"/>
</dbReference>
<feature type="domain" description="NADP-dependent oxidoreductase" evidence="1">
    <location>
        <begin position="21"/>
        <end position="329"/>
    </location>
</feature>
<dbReference type="GO" id="GO:0005829">
    <property type="term" value="C:cytosol"/>
    <property type="evidence" value="ECO:0007669"/>
    <property type="project" value="TreeGrafter"/>
</dbReference>
<name>A0AAJ6CRM1_9CHLR</name>
<dbReference type="Proteomes" id="UP001321249">
    <property type="component" value="Unassembled WGS sequence"/>
</dbReference>
<sequence length="341" mass="36756">MTMDPFKKVQLGNTGISVPRLGLGTAPLSGSVMGDGLYGGTAHDVAVTVMNRAQELGISYVDTAPLYGEGRAEARVGHSSYASADRDSFVISTKIGRVLNPVPGGVTPDDDPDGIGQLTAVNSWTRDDVHRSIEESLKRLNLDSVEIIYVHDPDVEAYGEEQALNEAFPALIELREQGVIKAIGCGMNEWQMPLKFIRRFDLDLILLAGRYTLLDHSGLAEFLPECVERDVKITIGGPYNSGILARDLSKPVTFNYEQASDDLVDQARKLTQICNAYGVDLKAAALQFVLAHPAVATAVPGAQSIAELEQNIAMVQQEIPAAVWNDMRAAGLIPDNAPTPD</sequence>
<dbReference type="Pfam" id="PF00248">
    <property type="entry name" value="Aldo_ket_red"/>
    <property type="match status" value="1"/>
</dbReference>
<dbReference type="AlphaFoldDB" id="A0AAJ6CRM1"/>
<reference evidence="4 5" key="1">
    <citation type="submission" date="2019-11" db="EMBL/GenBank/DDBJ databases">
        <authorList>
            <person name="Cho J.-C."/>
        </authorList>
    </citation>
    <scope>NUCLEOTIDE SEQUENCE [LARGE SCALE GENOMIC DNA]</scope>
    <source>
        <strain evidence="3 4">JH1073</strain>
        <strain evidence="2 5">JH702</strain>
    </source>
</reference>
<dbReference type="InterPro" id="IPR023210">
    <property type="entry name" value="NADP_OxRdtase_dom"/>
</dbReference>
<organism evidence="3 4">
    <name type="scientific">Candidatus Lucifugimonas marina</name>
    <dbReference type="NCBI Taxonomy" id="3038979"/>
    <lineage>
        <taxon>Bacteria</taxon>
        <taxon>Bacillati</taxon>
        <taxon>Chloroflexota</taxon>
        <taxon>Dehalococcoidia</taxon>
        <taxon>SAR202 cluster</taxon>
        <taxon>Candidatus Lucifugimonadales</taxon>
        <taxon>Candidatus Lucifugimonadaceae</taxon>
        <taxon>Candidatus Lucifugimonas</taxon>
    </lineage>
</organism>
<dbReference type="InterPro" id="IPR020471">
    <property type="entry name" value="AKR"/>
</dbReference>
<keyword evidence="4" id="KW-1185">Reference proteome</keyword>